<evidence type="ECO:0000313" key="3">
    <source>
        <dbReference type="Proteomes" id="UP000837803"/>
    </source>
</evidence>
<dbReference type="EMBL" id="CAKLPZ010000003">
    <property type="protein sequence ID" value="CAH1001474.1"/>
    <property type="molecule type" value="Genomic_DNA"/>
</dbReference>
<dbReference type="InterPro" id="IPR050570">
    <property type="entry name" value="Cell_wall_metabolism_enzyme"/>
</dbReference>
<dbReference type="Gene3D" id="2.70.70.10">
    <property type="entry name" value="Glucose Permease (Domain IIA)"/>
    <property type="match status" value="1"/>
</dbReference>
<proteinExistence type="predicted"/>
<keyword evidence="3" id="KW-1185">Reference proteome</keyword>
<organism evidence="2 3">
    <name type="scientific">Neolewinella maritima</name>
    <dbReference type="NCBI Taxonomy" id="1383882"/>
    <lineage>
        <taxon>Bacteria</taxon>
        <taxon>Pseudomonadati</taxon>
        <taxon>Bacteroidota</taxon>
        <taxon>Saprospiria</taxon>
        <taxon>Saprospirales</taxon>
        <taxon>Lewinellaceae</taxon>
        <taxon>Neolewinella</taxon>
    </lineage>
</organism>
<reference evidence="2" key="1">
    <citation type="submission" date="2021-12" db="EMBL/GenBank/DDBJ databases">
        <authorList>
            <person name="Rodrigo-Torres L."/>
            <person name="Arahal R. D."/>
            <person name="Lucena T."/>
        </authorList>
    </citation>
    <scope>NUCLEOTIDE SEQUENCE</scope>
    <source>
        <strain evidence="2">CECT 8419</strain>
    </source>
</reference>
<dbReference type="InterPro" id="IPR016047">
    <property type="entry name" value="M23ase_b-sheet_dom"/>
</dbReference>
<sequence length="382" mass="42809">MPRHHPRRSYWRLLLPLIAIAIYLNGGCSGLRTGLERWIDRTFGQATPREQYRWSNSVDAATLVRWDTAYLRARRDTLRIDLPHEEILAADTNVLYTAHAWRFFLPPGRLLTIEAVAPPSAAALFGELYGADDRRLLLWDTLTHRLTYETSAPLGENLLFLLQTAPYPDSTYRIRLRTDPSLLFPVAGADEGDIRSFWGASRAGGRRRHEGNDIFAARGTPLLAVTDGRVSRVRNGGLGGKTVWLRDGQRGLSYYYAHLDSQLVAAGTYVQRGDTVGLVGNTGNARTTPPHLHFGIYANGARDPYPYLQRQDPEPDAPAFLPGRQTQVPLRGKHYLRSGPTRSAANVLRQLEGGESFIELGTTGRYRRIRTTRGELGYANFD</sequence>
<dbReference type="PANTHER" id="PTHR21666:SF268">
    <property type="entry name" value="PEPTIDASE M23 DOMAIN-CONTAINING PROTEIN"/>
    <property type="match status" value="1"/>
</dbReference>
<dbReference type="RefSeq" id="WP_238751326.1">
    <property type="nucleotide sequence ID" value="NZ_CAKLPZ010000003.1"/>
</dbReference>
<feature type="domain" description="M23ase beta-sheet core" evidence="1">
    <location>
        <begin position="208"/>
        <end position="301"/>
    </location>
</feature>
<protein>
    <recommendedName>
        <fullName evidence="1">M23ase beta-sheet core domain-containing protein</fullName>
    </recommendedName>
</protein>
<dbReference type="SUPFAM" id="SSF51261">
    <property type="entry name" value="Duplicated hybrid motif"/>
    <property type="match status" value="1"/>
</dbReference>
<comment type="caution">
    <text evidence="2">The sequence shown here is derived from an EMBL/GenBank/DDBJ whole genome shotgun (WGS) entry which is preliminary data.</text>
</comment>
<name>A0ABM9B2A5_9BACT</name>
<dbReference type="Pfam" id="PF01551">
    <property type="entry name" value="Peptidase_M23"/>
    <property type="match status" value="1"/>
</dbReference>
<dbReference type="Proteomes" id="UP000837803">
    <property type="component" value="Unassembled WGS sequence"/>
</dbReference>
<dbReference type="InterPro" id="IPR011055">
    <property type="entry name" value="Dup_hybrid_motif"/>
</dbReference>
<dbReference type="CDD" id="cd12797">
    <property type="entry name" value="M23_peptidase"/>
    <property type="match status" value="1"/>
</dbReference>
<evidence type="ECO:0000313" key="2">
    <source>
        <dbReference type="EMBL" id="CAH1001474.1"/>
    </source>
</evidence>
<dbReference type="PANTHER" id="PTHR21666">
    <property type="entry name" value="PEPTIDASE-RELATED"/>
    <property type="match status" value="1"/>
</dbReference>
<evidence type="ECO:0000259" key="1">
    <source>
        <dbReference type="Pfam" id="PF01551"/>
    </source>
</evidence>
<gene>
    <name evidence="2" type="ORF">LEM8419_02377</name>
</gene>
<accession>A0ABM9B2A5</accession>